<keyword evidence="4" id="KW-0677">Repeat</keyword>
<dbReference type="Pfam" id="PF12838">
    <property type="entry name" value="Fer4_7"/>
    <property type="match status" value="1"/>
</dbReference>
<feature type="domain" description="4Fe-4S ferredoxin-type" evidence="10">
    <location>
        <begin position="280"/>
        <end position="308"/>
    </location>
</feature>
<keyword evidence="1" id="KW-0813">Transport</keyword>
<proteinExistence type="predicted"/>
<dbReference type="Proteomes" id="UP001597158">
    <property type="component" value="Unassembled WGS sequence"/>
</dbReference>
<keyword evidence="12" id="KW-1185">Reference proteome</keyword>
<organism evidence="11 12">
    <name type="scientific">Thauera mechernichensis</name>
    <dbReference type="NCBI Taxonomy" id="82788"/>
    <lineage>
        <taxon>Bacteria</taxon>
        <taxon>Pseudomonadati</taxon>
        <taxon>Pseudomonadota</taxon>
        <taxon>Betaproteobacteria</taxon>
        <taxon>Rhodocyclales</taxon>
        <taxon>Zoogloeaceae</taxon>
        <taxon>Thauera</taxon>
    </lineage>
</organism>
<keyword evidence="9" id="KW-0472">Membrane</keyword>
<dbReference type="RefSeq" id="WP_002926065.1">
    <property type="nucleotide sequence ID" value="NZ_JARQZE010000006.1"/>
</dbReference>
<dbReference type="PANTHER" id="PTHR30176:SF3">
    <property type="entry name" value="FERREDOXIN-TYPE PROTEIN NAPH"/>
    <property type="match status" value="1"/>
</dbReference>
<dbReference type="SUPFAM" id="SSF54862">
    <property type="entry name" value="4Fe-4S ferredoxins"/>
    <property type="match status" value="1"/>
</dbReference>
<dbReference type="InterPro" id="IPR051684">
    <property type="entry name" value="Electron_Trans/Redox"/>
</dbReference>
<dbReference type="NCBIfam" id="TIGR02163">
    <property type="entry name" value="napH"/>
    <property type="match status" value="1"/>
</dbReference>
<dbReference type="EMBL" id="JBHTMC010000034">
    <property type="protein sequence ID" value="MFD1265581.1"/>
    <property type="molecule type" value="Genomic_DNA"/>
</dbReference>
<keyword evidence="7" id="KW-0411">Iron-sulfur</keyword>
<feature type="transmembrane region" description="Helical" evidence="9">
    <location>
        <begin position="166"/>
        <end position="184"/>
    </location>
</feature>
<dbReference type="PANTHER" id="PTHR30176">
    <property type="entry name" value="FERREDOXIN-TYPE PROTEIN NAPH"/>
    <property type="match status" value="1"/>
</dbReference>
<evidence type="ECO:0000256" key="9">
    <source>
        <dbReference type="SAM" id="Phobius"/>
    </source>
</evidence>
<dbReference type="InterPro" id="IPR011886">
    <property type="entry name" value="NapH_MauN"/>
</dbReference>
<feature type="transmembrane region" description="Helical" evidence="9">
    <location>
        <begin position="60"/>
        <end position="77"/>
    </location>
</feature>
<dbReference type="Pfam" id="PF12801">
    <property type="entry name" value="Fer4_5"/>
    <property type="match status" value="2"/>
</dbReference>
<evidence type="ECO:0000256" key="6">
    <source>
        <dbReference type="ARBA" id="ARBA00023004"/>
    </source>
</evidence>
<keyword evidence="9" id="KW-0812">Transmembrane</keyword>
<keyword evidence="2" id="KW-0004">4Fe-4S</keyword>
<dbReference type="Gene3D" id="3.30.70.20">
    <property type="match status" value="1"/>
</dbReference>
<sequence length="314" mass="33919">MSTQTTSVMAGGKPERTVPPTSVRGAAMRGVVARPGHEAIEAKGWFGAHKWLLLRRASQFGILALFLVGPWLGWWIVKGNLASSLTLGVLPLTDPFLIAQQVAAGQWPYREALLGGGIVLAFYLLLGGRLFCSWVCPVNLVTDAAAWLRRRLGLKGGKAPAASTRYWLLGFVLVIAAATGSLAWEWVNPVSMFHRGLIFGFGLAWGIVGGIFFYDLLIAPRGWCGHLCPQGAFYALLGRASVLKVSAARRSACNDCMDCFAVCPEPQVIRPALKAAGQDHPLILDADCTTCGRCVDVCGKDVFRITTRFNRSES</sequence>
<gene>
    <name evidence="11" type="primary">napH</name>
    <name evidence="11" type="ORF">ACFQ4M_18560</name>
</gene>
<evidence type="ECO:0000256" key="8">
    <source>
        <dbReference type="SAM" id="MobiDB-lite"/>
    </source>
</evidence>
<feature type="transmembrane region" description="Helical" evidence="9">
    <location>
        <begin position="118"/>
        <end position="145"/>
    </location>
</feature>
<reference evidence="12" key="1">
    <citation type="journal article" date="2019" name="Int. J. Syst. Evol. Microbiol.">
        <title>The Global Catalogue of Microorganisms (GCM) 10K type strain sequencing project: providing services to taxonomists for standard genome sequencing and annotation.</title>
        <authorList>
            <consortium name="The Broad Institute Genomics Platform"/>
            <consortium name="The Broad Institute Genome Sequencing Center for Infectious Disease"/>
            <person name="Wu L."/>
            <person name="Ma J."/>
        </authorList>
    </citation>
    <scope>NUCLEOTIDE SEQUENCE [LARGE SCALE GENOMIC DNA]</scope>
    <source>
        <strain evidence="12">CCUG 48884</strain>
    </source>
</reference>
<dbReference type="InterPro" id="IPR017896">
    <property type="entry name" value="4Fe4S_Fe-S-bd"/>
</dbReference>
<evidence type="ECO:0000256" key="1">
    <source>
        <dbReference type="ARBA" id="ARBA00022448"/>
    </source>
</evidence>
<keyword evidence="5" id="KW-0249">Electron transport</keyword>
<feature type="domain" description="4Fe-4S ferredoxin-type" evidence="10">
    <location>
        <begin position="244"/>
        <end position="274"/>
    </location>
</feature>
<keyword evidence="3" id="KW-0479">Metal-binding</keyword>
<evidence type="ECO:0000313" key="12">
    <source>
        <dbReference type="Proteomes" id="UP001597158"/>
    </source>
</evidence>
<comment type="caution">
    <text evidence="11">The sequence shown here is derived from an EMBL/GenBank/DDBJ whole genome shotgun (WGS) entry which is preliminary data.</text>
</comment>
<feature type="transmembrane region" description="Helical" evidence="9">
    <location>
        <begin position="196"/>
        <end position="217"/>
    </location>
</feature>
<dbReference type="PROSITE" id="PS00198">
    <property type="entry name" value="4FE4S_FER_1"/>
    <property type="match status" value="1"/>
</dbReference>
<keyword evidence="6" id="KW-0408">Iron</keyword>
<evidence type="ECO:0000256" key="4">
    <source>
        <dbReference type="ARBA" id="ARBA00022737"/>
    </source>
</evidence>
<dbReference type="NCBIfam" id="NF007013">
    <property type="entry name" value="PRK09477.1"/>
    <property type="match status" value="1"/>
</dbReference>
<protein>
    <submittedName>
        <fullName evidence="11">Quinol dehydrogenase ferredoxin subunit NapH</fullName>
    </submittedName>
</protein>
<keyword evidence="9" id="KW-1133">Transmembrane helix</keyword>
<evidence type="ECO:0000256" key="7">
    <source>
        <dbReference type="ARBA" id="ARBA00023014"/>
    </source>
</evidence>
<evidence type="ECO:0000259" key="10">
    <source>
        <dbReference type="PROSITE" id="PS51379"/>
    </source>
</evidence>
<evidence type="ECO:0000313" key="11">
    <source>
        <dbReference type="EMBL" id="MFD1265581.1"/>
    </source>
</evidence>
<dbReference type="PROSITE" id="PS51379">
    <property type="entry name" value="4FE4S_FER_2"/>
    <property type="match status" value="2"/>
</dbReference>
<accession>A0ABW3WI15</accession>
<evidence type="ECO:0000256" key="3">
    <source>
        <dbReference type="ARBA" id="ARBA00022723"/>
    </source>
</evidence>
<feature type="region of interest" description="Disordered" evidence="8">
    <location>
        <begin position="1"/>
        <end position="20"/>
    </location>
</feature>
<dbReference type="InterPro" id="IPR017900">
    <property type="entry name" value="4Fe4S_Fe_S_CS"/>
</dbReference>
<evidence type="ECO:0000256" key="5">
    <source>
        <dbReference type="ARBA" id="ARBA00022982"/>
    </source>
</evidence>
<evidence type="ECO:0000256" key="2">
    <source>
        <dbReference type="ARBA" id="ARBA00022485"/>
    </source>
</evidence>
<name>A0ABW3WI15_9RHOO</name>